<dbReference type="RefSeq" id="WP_309152806.1">
    <property type="nucleotide sequence ID" value="NZ_CP133568.1"/>
</dbReference>
<feature type="compositionally biased region" description="Low complexity" evidence="1">
    <location>
        <begin position="72"/>
        <end position="82"/>
    </location>
</feature>
<feature type="region of interest" description="Disordered" evidence="1">
    <location>
        <begin position="18"/>
        <end position="43"/>
    </location>
</feature>
<feature type="region of interest" description="Disordered" evidence="1">
    <location>
        <begin position="61"/>
        <end position="113"/>
    </location>
</feature>
<gene>
    <name evidence="2" type="ORF">RDV84_06305</name>
</gene>
<organism evidence="2 3">
    <name type="scientific">Lysobacter yananisis</name>
    <dbReference type="NCBI Taxonomy" id="1003114"/>
    <lineage>
        <taxon>Bacteria</taxon>
        <taxon>Pseudomonadati</taxon>
        <taxon>Pseudomonadota</taxon>
        <taxon>Gammaproteobacteria</taxon>
        <taxon>Lysobacterales</taxon>
        <taxon>Lysobacteraceae</taxon>
        <taxon>Lysobacter</taxon>
    </lineage>
</organism>
<protein>
    <submittedName>
        <fullName evidence="2">Uncharacterized protein</fullName>
    </submittedName>
</protein>
<dbReference type="Proteomes" id="UP001229313">
    <property type="component" value="Chromosome"/>
</dbReference>
<proteinExistence type="predicted"/>
<keyword evidence="3" id="KW-1185">Reference proteome</keyword>
<evidence type="ECO:0000256" key="1">
    <source>
        <dbReference type="SAM" id="MobiDB-lite"/>
    </source>
</evidence>
<accession>A0ABY9PF31</accession>
<reference evidence="2 3" key="1">
    <citation type="submission" date="2023-08" db="EMBL/GenBank/DDBJ databases">
        <title>The whole genome sequence of Lysobacter yananisis.</title>
        <authorList>
            <person name="Sun H."/>
        </authorList>
    </citation>
    <scope>NUCLEOTIDE SEQUENCE [LARGE SCALE GENOMIC DNA]</scope>
    <source>
        <strain evidence="2 3">SNNU513</strain>
    </source>
</reference>
<dbReference type="EMBL" id="CP133568">
    <property type="protein sequence ID" value="WMT04437.1"/>
    <property type="molecule type" value="Genomic_DNA"/>
</dbReference>
<sequence>MLPKSLAHTKHSPVLHFANGIDTGPIAARHGAGSTRRMEHETNKRRFQAVWRLPVREAGAKPHLGRVSALGASDSAANGQARAARRSSRSSGVRRSLRYERALAAQDTTGDPE</sequence>
<evidence type="ECO:0000313" key="2">
    <source>
        <dbReference type="EMBL" id="WMT04437.1"/>
    </source>
</evidence>
<name>A0ABY9PF31_9GAMM</name>
<evidence type="ECO:0000313" key="3">
    <source>
        <dbReference type="Proteomes" id="UP001229313"/>
    </source>
</evidence>